<dbReference type="PANTHER" id="PTHR11630:SF75">
    <property type="entry name" value="MINICHROMOSOME MAINTENANCE DOMAIN-CONTAINING PROTEIN 2"/>
    <property type="match status" value="1"/>
</dbReference>
<keyword evidence="3" id="KW-1185">Reference proteome</keyword>
<name>A0ABM1T4U3_LIMPO</name>
<dbReference type="InterPro" id="IPR031327">
    <property type="entry name" value="MCM"/>
</dbReference>
<feature type="domain" description="MCMDC2 N-terminal" evidence="2">
    <location>
        <begin position="86"/>
        <end position="207"/>
    </location>
</feature>
<proteinExistence type="predicted"/>
<dbReference type="Proteomes" id="UP000694941">
    <property type="component" value="Unplaced"/>
</dbReference>
<dbReference type="Pfam" id="PF26063">
    <property type="entry name" value="MCMDC2_N"/>
    <property type="match status" value="1"/>
</dbReference>
<gene>
    <name evidence="4" type="primary">LOC111087693</name>
</gene>
<reference evidence="4" key="1">
    <citation type="submission" date="2025-08" db="UniProtKB">
        <authorList>
            <consortium name="RefSeq"/>
        </authorList>
    </citation>
    <scope>IDENTIFICATION</scope>
    <source>
        <tissue evidence="4">Muscle</tissue>
    </source>
</reference>
<accession>A0ABM1T4U3</accession>
<dbReference type="GeneID" id="111087693"/>
<dbReference type="RefSeq" id="XP_022250899.1">
    <property type="nucleotide sequence ID" value="XM_022395191.1"/>
</dbReference>
<dbReference type="Gene3D" id="3.40.50.300">
    <property type="entry name" value="P-loop containing nucleotide triphosphate hydrolases"/>
    <property type="match status" value="1"/>
</dbReference>
<evidence type="ECO:0000256" key="1">
    <source>
        <dbReference type="SAM" id="Phobius"/>
    </source>
</evidence>
<dbReference type="InterPro" id="IPR058769">
    <property type="entry name" value="MCMDC2_N"/>
</dbReference>
<sequence>MLNLKNVVDCSFGIIVLIVTLQYVLLFICIGNSELLMMGEDYSTKHSFSNLNSMSEVFCEKNFDLPNTSEHPSNNTCGSVNTNDLYEATICYLDKINYFEKMRRECDIYWSGNSNAFEGVDRPDCACTLQEISLKSVDSNARVFRFGVNVFVQDLMEENAPLCDIVLHQPVRAREIFKSVVYIALKSLQIMPETFTCNQLLVDIKIDWLPPFSEYTIYNGIKLTNKMNEKRFVKFEGIVQLLSGPTKYTQSARYQCSLEDCEGYQGNKFVRVHIPGAWETETIRKDFLCLYCQSPLVEDPTCRILGDKVIAEMIPSSAFYTSTYSVCHQSITVYCRDELTENILLGRKYSVIGIPFTRKIGSSIFVLMEANNMELIENVPYNVPSSIHNLPPPLMELYNAGTLLLATDGVCFLGDLSFSSKNKQEILVRALESGNIIISPPPQVNCVGDLPLLTYPLQCTVWGLISSNSRKKSDTGRKQVEQTSVGLGNLNKVLINGFGMLYITDSTVPNGDEYYNQLTLCQISDKSSTSSFSNILMSNEEWKKFLTYASSINTRFTEEAEFLIQGYYVASRRVHSSAAQGPEFPMAVVSTLMSVAQAFSKLSLRQKVADSDAVMAILLYEETLSARYGYSALNVRNMPHARNENMSYLFGLENDQRLQQFHRLLQQFIATYAGDAGFKEE</sequence>
<keyword evidence="1" id="KW-1133">Transmembrane helix</keyword>
<dbReference type="InterPro" id="IPR027417">
    <property type="entry name" value="P-loop_NTPase"/>
</dbReference>
<dbReference type="PANTHER" id="PTHR11630">
    <property type="entry name" value="DNA REPLICATION LICENSING FACTOR MCM FAMILY MEMBER"/>
    <property type="match status" value="1"/>
</dbReference>
<feature type="transmembrane region" description="Helical" evidence="1">
    <location>
        <begin position="12"/>
        <end position="30"/>
    </location>
</feature>
<evidence type="ECO:0000259" key="2">
    <source>
        <dbReference type="Pfam" id="PF26063"/>
    </source>
</evidence>
<organism evidence="3 4">
    <name type="scientific">Limulus polyphemus</name>
    <name type="common">Atlantic horseshoe crab</name>
    <dbReference type="NCBI Taxonomy" id="6850"/>
    <lineage>
        <taxon>Eukaryota</taxon>
        <taxon>Metazoa</taxon>
        <taxon>Ecdysozoa</taxon>
        <taxon>Arthropoda</taxon>
        <taxon>Chelicerata</taxon>
        <taxon>Merostomata</taxon>
        <taxon>Xiphosura</taxon>
        <taxon>Limulidae</taxon>
        <taxon>Limulus</taxon>
    </lineage>
</organism>
<protein>
    <submittedName>
        <fullName evidence="4">MCM domain-containing protein 2-like isoform X1</fullName>
    </submittedName>
</protein>
<evidence type="ECO:0000313" key="3">
    <source>
        <dbReference type="Proteomes" id="UP000694941"/>
    </source>
</evidence>
<evidence type="ECO:0000313" key="4">
    <source>
        <dbReference type="RefSeq" id="XP_022250899.1"/>
    </source>
</evidence>
<keyword evidence="1" id="KW-0812">Transmembrane</keyword>
<keyword evidence="1" id="KW-0472">Membrane</keyword>